<dbReference type="InterPro" id="IPR009537">
    <property type="entry name" value="DUF1156"/>
</dbReference>
<dbReference type="REBASE" id="385730">
    <property type="entry name" value="M.Aba26569ORF23720P"/>
</dbReference>
<name>A0A6M8HYE8_9PROT</name>
<dbReference type="RefSeq" id="WP_171833829.1">
    <property type="nucleotide sequence ID" value="NZ_CP053709.1"/>
</dbReference>
<dbReference type="AlphaFoldDB" id="A0A6M8HYE8"/>
<dbReference type="InterPro" id="IPR049953">
    <property type="entry name" value="Antiphage_assoc"/>
</dbReference>
<evidence type="ECO:0000259" key="1">
    <source>
        <dbReference type="Pfam" id="PF06634"/>
    </source>
</evidence>
<evidence type="ECO:0000313" key="3">
    <source>
        <dbReference type="Proteomes" id="UP000500767"/>
    </source>
</evidence>
<geneLocation type="plasmid" evidence="2 3">
    <name>unnamed1</name>
</geneLocation>
<feature type="domain" description="DUF1156" evidence="1">
    <location>
        <begin position="26"/>
        <end position="90"/>
    </location>
</feature>
<keyword evidence="3" id="KW-1185">Reference proteome</keyword>
<organism evidence="2 3">
    <name type="scientific">Lichenicola cladoniae</name>
    <dbReference type="NCBI Taxonomy" id="1484109"/>
    <lineage>
        <taxon>Bacteria</taxon>
        <taxon>Pseudomonadati</taxon>
        <taxon>Pseudomonadota</taxon>
        <taxon>Alphaproteobacteria</taxon>
        <taxon>Acetobacterales</taxon>
        <taxon>Acetobacteraceae</taxon>
        <taxon>Lichenicola</taxon>
    </lineage>
</organism>
<evidence type="ECO:0000313" key="2">
    <source>
        <dbReference type="EMBL" id="QKE93195.1"/>
    </source>
</evidence>
<dbReference type="Proteomes" id="UP000500767">
    <property type="component" value="Plasmid unnamed1"/>
</dbReference>
<accession>A0A6M8HYE8</accession>
<sequence length="1042" mass="116998">MPHDLSSALAGMTGWSALAPSLIETVFPVSRLSSESFVERDSKGNQTLTATSSYWKGRKPLILVHACVLASLLPATGDDDASRARDMAMFLRLMAMDDASLWRRHTTTMKADEAAPFLSADEKTVHFEDGLKAKWRSSITADYALRHLPGPISDTLIEDLDGKPTWRSVPIEVLRAVVGDVCEEDEDADGGTRRWSPMVAARRALRKQGDALAFRRMTYRQKLDFCLRPEELDEWVDPAAWAEINIYYDTTAASTPEFVEQLGIKRFGHRPRVSDRFSGGGSIPFEAARMGCEVEATDLNPIAAMLTWAALNVVGGTDEYRSRLAAAQDRVSKAVDRRLTEMEVEHDADRNRAKAFLYCLETRCPTTGWMVPMSPTWIVHKWKKVVLQLVEDNAEKRFDLCCIVGATDEQMASAATGTCQGDDLVYTIAGVTYRRSLKSVRGDVRVGRERTNGLRQWTLEDIEPQLGDIYQERLACIRWIGARDGSDLYTAPDNSDWQRERQVADYVRTNLMAWQAEGFVPDMEIMPGAKTTEVIRGRGWTHWHHLFHPRQLLLLALYRQEVIKEAEQDVQAGLAVVFCKMADHSTRLSRMDPGRAKPTQLFDNMAFTTFYNYGCRTFSYLQDIMAEGYRRPSFIETGKSVGVEPAHDVHTISDLYITDPPYADAIHYHEITEFFIAWLRRDPPRAFARWPWDSRRALAIQGKSTEFRRSMISAYRAMTKMMADDGQQIVMFTHQDASVWADLAMILWAAGLRVTAAWCVVTETEKFVTAGSYVQGTVILVLRKRLDARNGWAEDVLAEVEDEVVAQIRGMHALDDAVGEGGTRHFTDADLQLAAYAAALRVVTGYGTIEGKDVGAEVLRERKKGEKTEIQSFIERAVGIANNYLVPDGLSKATWDAMPREARFYLKMIEVEAGGGKELSSYAEFARAFGLDDHRRLLARGDANDARLKWAADFRGQDLGEGDFGSTLVRHVLFGIYTVMGEDNARKAIGYLQQEVPDYWKRRQTIIEIARFLAARKAPGKEAECTAAEVLAGAVAIDRIMA</sequence>
<dbReference type="InterPro" id="IPR029063">
    <property type="entry name" value="SAM-dependent_MTases_sf"/>
</dbReference>
<dbReference type="EMBL" id="CP053709">
    <property type="protein sequence ID" value="QKE93195.1"/>
    <property type="molecule type" value="Genomic_DNA"/>
</dbReference>
<proteinExistence type="predicted"/>
<dbReference type="SUPFAM" id="SSF53335">
    <property type="entry name" value="S-adenosyl-L-methionine-dependent methyltransferases"/>
    <property type="match status" value="2"/>
</dbReference>
<dbReference type="NCBIfam" id="NF042963">
    <property type="entry name" value="DUF1156_antiphage"/>
    <property type="match status" value="1"/>
</dbReference>
<keyword evidence="2" id="KW-0614">Plasmid</keyword>
<dbReference type="KEGG" id="lck:HN018_23720"/>
<protein>
    <submittedName>
        <fullName evidence="2">DUF1156 domain-containing protein</fullName>
    </submittedName>
</protein>
<reference evidence="2 3" key="1">
    <citation type="journal article" date="2014" name="World J. Microbiol. Biotechnol.">
        <title>Biodiversity and physiological characteristics of Antarctic and Arctic lichens-associated bacteria.</title>
        <authorList>
            <person name="Lee Y.M."/>
            <person name="Kim E.H."/>
            <person name="Lee H.K."/>
            <person name="Hong S.G."/>
        </authorList>
    </citation>
    <scope>NUCLEOTIDE SEQUENCE [LARGE SCALE GENOMIC DNA]</scope>
    <source>
        <strain evidence="2 3">PAMC 26569</strain>
        <plasmid evidence="2">unnamed1</plasmid>
    </source>
</reference>
<dbReference type="Pfam" id="PF06634">
    <property type="entry name" value="DUF1156"/>
    <property type="match status" value="1"/>
</dbReference>
<gene>
    <name evidence="2" type="ORF">HN018_23720</name>
</gene>